<comment type="similarity">
    <text evidence="1 2">Belongs to the LOG family.</text>
</comment>
<dbReference type="NCBIfam" id="TIGR00730">
    <property type="entry name" value="Rossman fold protein, TIGR00730 family"/>
    <property type="match status" value="1"/>
</dbReference>
<dbReference type="EC" id="3.2.2.n1" evidence="2"/>
<evidence type="ECO:0000313" key="4">
    <source>
        <dbReference type="Proteomes" id="UP001249240"/>
    </source>
</evidence>
<evidence type="ECO:0000256" key="2">
    <source>
        <dbReference type="RuleBase" id="RU363015"/>
    </source>
</evidence>
<evidence type="ECO:0000256" key="1">
    <source>
        <dbReference type="ARBA" id="ARBA00006763"/>
    </source>
</evidence>
<name>A0AAW8SWT2_9ENTE</name>
<dbReference type="GO" id="GO:0016799">
    <property type="term" value="F:hydrolase activity, hydrolyzing N-glycosyl compounds"/>
    <property type="evidence" value="ECO:0007669"/>
    <property type="project" value="TreeGrafter"/>
</dbReference>
<dbReference type="Gene3D" id="3.40.50.450">
    <property type="match status" value="1"/>
</dbReference>
<dbReference type="GO" id="GO:0009691">
    <property type="term" value="P:cytokinin biosynthetic process"/>
    <property type="evidence" value="ECO:0007669"/>
    <property type="project" value="UniProtKB-UniRule"/>
</dbReference>
<dbReference type="RefSeq" id="WP_010745663.1">
    <property type="nucleotide sequence ID" value="NZ_CABLCA010000030.1"/>
</dbReference>
<proteinExistence type="inferred from homology"/>
<dbReference type="PANTHER" id="PTHR31223">
    <property type="entry name" value="LOG FAMILY PROTEIN YJL055W"/>
    <property type="match status" value="1"/>
</dbReference>
<dbReference type="SUPFAM" id="SSF102405">
    <property type="entry name" value="MCP/YpsA-like"/>
    <property type="match status" value="1"/>
</dbReference>
<keyword evidence="2" id="KW-0378">Hydrolase</keyword>
<dbReference type="Proteomes" id="UP001249240">
    <property type="component" value="Unassembled WGS sequence"/>
</dbReference>
<sequence>MKIIVYCGASSGNDPIYLQTTEKFGKWIAENDHTLIYGGGKVGLMGTIADTVLKNHGKVIGVIPSFLIERELAHPQLTEMLIVQSMAERKQKMLELGDACIALPGGPGTLEEITEMISWARVGQNENPCVLFNEKGFYDPLKNLYDSMVENQFLTPEDRSKTLFSNSLSEIDHFIHNYTPPLVRNY</sequence>
<protein>
    <recommendedName>
        <fullName evidence="2">Cytokinin riboside 5'-monophosphate phosphoribohydrolase</fullName>
        <ecNumber evidence="2">3.2.2.n1</ecNumber>
    </recommendedName>
</protein>
<dbReference type="AlphaFoldDB" id="A0AAW8SWT2"/>
<dbReference type="EMBL" id="JARPXM010000005">
    <property type="protein sequence ID" value="MDT2537773.1"/>
    <property type="molecule type" value="Genomic_DNA"/>
</dbReference>
<comment type="caution">
    <text evidence="3">The sequence shown here is derived from an EMBL/GenBank/DDBJ whole genome shotgun (WGS) entry which is preliminary data.</text>
</comment>
<accession>A0AAW8SWT2</accession>
<dbReference type="InterPro" id="IPR005269">
    <property type="entry name" value="LOG"/>
</dbReference>
<gene>
    <name evidence="3" type="ORF">P7D78_06535</name>
</gene>
<dbReference type="InterPro" id="IPR031100">
    <property type="entry name" value="LOG_fam"/>
</dbReference>
<dbReference type="Pfam" id="PF03641">
    <property type="entry name" value="Lysine_decarbox"/>
    <property type="match status" value="1"/>
</dbReference>
<keyword evidence="2" id="KW-0203">Cytokinin biosynthesis</keyword>
<reference evidence="3" key="1">
    <citation type="submission" date="2023-03" db="EMBL/GenBank/DDBJ databases">
        <authorList>
            <person name="Shen W."/>
            <person name="Cai J."/>
        </authorList>
    </citation>
    <scope>NUCLEOTIDE SEQUENCE</scope>
    <source>
        <strain evidence="3">B646-2</strain>
    </source>
</reference>
<organism evidence="3 4">
    <name type="scientific">Enterococcus raffinosus</name>
    <dbReference type="NCBI Taxonomy" id="71452"/>
    <lineage>
        <taxon>Bacteria</taxon>
        <taxon>Bacillati</taxon>
        <taxon>Bacillota</taxon>
        <taxon>Bacilli</taxon>
        <taxon>Lactobacillales</taxon>
        <taxon>Enterococcaceae</taxon>
        <taxon>Enterococcus</taxon>
    </lineage>
</organism>
<dbReference type="PANTHER" id="PTHR31223:SF70">
    <property type="entry name" value="LOG FAMILY PROTEIN YJL055W"/>
    <property type="match status" value="1"/>
</dbReference>
<dbReference type="GO" id="GO:0005829">
    <property type="term" value="C:cytosol"/>
    <property type="evidence" value="ECO:0007669"/>
    <property type="project" value="TreeGrafter"/>
</dbReference>
<evidence type="ECO:0000313" key="3">
    <source>
        <dbReference type="EMBL" id="MDT2537773.1"/>
    </source>
</evidence>